<evidence type="ECO:0000256" key="2">
    <source>
        <dbReference type="SAM" id="Phobius"/>
    </source>
</evidence>
<keyword evidence="2" id="KW-1133">Transmembrane helix</keyword>
<keyword evidence="2" id="KW-0472">Membrane</keyword>
<feature type="compositionally biased region" description="Basic and acidic residues" evidence="1">
    <location>
        <begin position="109"/>
        <end position="134"/>
    </location>
</feature>
<evidence type="ECO:0000313" key="4">
    <source>
        <dbReference type="Proteomes" id="UP000825729"/>
    </source>
</evidence>
<dbReference type="PANTHER" id="PTHR34189">
    <property type="entry name" value="TRANSMEMBRANE PROTEIN"/>
    <property type="match status" value="1"/>
</dbReference>
<proteinExistence type="predicted"/>
<sequence>MHRSASTTRASDEFFLNMSPQMKASPGLKRAEIDQLPTYDPLSDFSKKEASRLRASENAVHFIPLVLILCAVVLWFFSSPVNMANKGDPIVARVTGLTPDRYTNHTALRKSEENRGSDKRGQVEDKEAVRSSNS</sequence>
<feature type="region of interest" description="Disordered" evidence="1">
    <location>
        <begin position="102"/>
        <end position="134"/>
    </location>
</feature>
<gene>
    <name evidence="3" type="ORF">H6P81_004222</name>
</gene>
<evidence type="ECO:0000313" key="3">
    <source>
        <dbReference type="EMBL" id="KAG9459714.1"/>
    </source>
</evidence>
<dbReference type="PANTHER" id="PTHR34189:SF4">
    <property type="entry name" value="TRANSMEMBRANE PROTEIN"/>
    <property type="match status" value="1"/>
</dbReference>
<name>A0AAV7FGL9_ARIFI</name>
<keyword evidence="2" id="KW-0812">Transmembrane</keyword>
<reference evidence="3 4" key="1">
    <citation type="submission" date="2021-07" db="EMBL/GenBank/DDBJ databases">
        <title>The Aristolochia fimbriata genome: insights into angiosperm evolution, floral development and chemical biosynthesis.</title>
        <authorList>
            <person name="Jiao Y."/>
        </authorList>
    </citation>
    <scope>NUCLEOTIDE SEQUENCE [LARGE SCALE GENOMIC DNA]</scope>
    <source>
        <strain evidence="3">IBCAS-2021</strain>
        <tissue evidence="3">Leaf</tissue>
    </source>
</reference>
<dbReference type="EMBL" id="JAINDJ010000002">
    <property type="protein sequence ID" value="KAG9459714.1"/>
    <property type="molecule type" value="Genomic_DNA"/>
</dbReference>
<feature type="transmembrane region" description="Helical" evidence="2">
    <location>
        <begin position="59"/>
        <end position="77"/>
    </location>
</feature>
<organism evidence="3 4">
    <name type="scientific">Aristolochia fimbriata</name>
    <name type="common">White veined hardy Dutchman's pipe vine</name>
    <dbReference type="NCBI Taxonomy" id="158543"/>
    <lineage>
        <taxon>Eukaryota</taxon>
        <taxon>Viridiplantae</taxon>
        <taxon>Streptophyta</taxon>
        <taxon>Embryophyta</taxon>
        <taxon>Tracheophyta</taxon>
        <taxon>Spermatophyta</taxon>
        <taxon>Magnoliopsida</taxon>
        <taxon>Magnoliidae</taxon>
        <taxon>Piperales</taxon>
        <taxon>Aristolochiaceae</taxon>
        <taxon>Aristolochia</taxon>
    </lineage>
</organism>
<dbReference type="AlphaFoldDB" id="A0AAV7FGL9"/>
<protein>
    <recommendedName>
        <fullName evidence="5">Transmembrane protein</fullName>
    </recommendedName>
</protein>
<dbReference type="Proteomes" id="UP000825729">
    <property type="component" value="Unassembled WGS sequence"/>
</dbReference>
<comment type="caution">
    <text evidence="3">The sequence shown here is derived from an EMBL/GenBank/DDBJ whole genome shotgun (WGS) entry which is preliminary data.</text>
</comment>
<accession>A0AAV7FGL9</accession>
<evidence type="ECO:0008006" key="5">
    <source>
        <dbReference type="Google" id="ProtNLM"/>
    </source>
</evidence>
<evidence type="ECO:0000256" key="1">
    <source>
        <dbReference type="SAM" id="MobiDB-lite"/>
    </source>
</evidence>
<keyword evidence="4" id="KW-1185">Reference proteome</keyword>